<dbReference type="InterPro" id="IPR035994">
    <property type="entry name" value="Nucleoside_phosphorylase_sf"/>
</dbReference>
<dbReference type="GO" id="GO:0019284">
    <property type="term" value="P:L-methionine salvage from S-adenosylmethionine"/>
    <property type="evidence" value="ECO:0007669"/>
    <property type="project" value="TreeGrafter"/>
</dbReference>
<organism evidence="2 3">
    <name type="scientific">Tessaracoccus oleiagri</name>
    <dbReference type="NCBI Taxonomy" id="686624"/>
    <lineage>
        <taxon>Bacteria</taxon>
        <taxon>Bacillati</taxon>
        <taxon>Actinomycetota</taxon>
        <taxon>Actinomycetes</taxon>
        <taxon>Propionibacteriales</taxon>
        <taxon>Propionibacteriaceae</taxon>
        <taxon>Tessaracoccus</taxon>
    </lineage>
</organism>
<dbReference type="STRING" id="686624.SAMN04488242_0360"/>
<dbReference type="InterPro" id="IPR000845">
    <property type="entry name" value="Nucleoside_phosphorylase_d"/>
</dbReference>
<dbReference type="Proteomes" id="UP000199475">
    <property type="component" value="Unassembled WGS sequence"/>
</dbReference>
<dbReference type="SUPFAM" id="SSF53167">
    <property type="entry name" value="Purine and uridine phosphorylases"/>
    <property type="match status" value="1"/>
</dbReference>
<dbReference type="EMBL" id="FNGP01000001">
    <property type="protein sequence ID" value="SDL13256.1"/>
    <property type="molecule type" value="Genomic_DNA"/>
</dbReference>
<proteinExistence type="predicted"/>
<feature type="domain" description="Nucleoside phosphorylase" evidence="1">
    <location>
        <begin position="48"/>
        <end position="281"/>
    </location>
</feature>
<evidence type="ECO:0000259" key="1">
    <source>
        <dbReference type="Pfam" id="PF01048"/>
    </source>
</evidence>
<keyword evidence="3" id="KW-1185">Reference proteome</keyword>
<dbReference type="OrthoDB" id="44283at2"/>
<dbReference type="PANTHER" id="PTHR46832:SF1">
    <property type="entry name" value="5'-METHYLTHIOADENOSINE_S-ADENOSYLHOMOCYSTEINE NUCLEOSIDASE"/>
    <property type="match status" value="1"/>
</dbReference>
<evidence type="ECO:0000313" key="2">
    <source>
        <dbReference type="EMBL" id="SDL13256.1"/>
    </source>
</evidence>
<dbReference type="Pfam" id="PF01048">
    <property type="entry name" value="PNP_UDP_1"/>
    <property type="match status" value="1"/>
</dbReference>
<protein>
    <submittedName>
        <fullName evidence="2">Nucleoside phosphorylase</fullName>
    </submittedName>
</protein>
<gene>
    <name evidence="2" type="ORF">SAMN04488242_0360</name>
</gene>
<dbReference type="GO" id="GO:0005829">
    <property type="term" value="C:cytosol"/>
    <property type="evidence" value="ECO:0007669"/>
    <property type="project" value="TreeGrafter"/>
</dbReference>
<reference evidence="2 3" key="1">
    <citation type="submission" date="2016-10" db="EMBL/GenBank/DDBJ databases">
        <authorList>
            <person name="de Groot N.N."/>
        </authorList>
    </citation>
    <scope>NUCLEOTIDE SEQUENCE [LARGE SCALE GENOMIC DNA]</scope>
    <source>
        <strain evidence="2 3">CGMCC 1.9159</strain>
    </source>
</reference>
<accession>A0A1G9HKH3</accession>
<dbReference type="AlphaFoldDB" id="A0A1G9HKH3"/>
<sequence>MAAGAPLSGRRAQASPALIAHQVQDPSPSVGAWHSRAMDRSQRLGVTILTALPCETDAVLRHIESARPEARGESIVYVGELNGSEGECIVTVIEVGPGNIKTAAEAGRIEGRGSTDILLFVGIAGALKDLRLGDVVAASEVAYIHRAKVESGERLARQQLNRCSELLVRVARHTAREDVWQRLRHPASEGPAPKAYVGQILSGEELVKDANYKQRLKRDHSDALAIENEGFGLSSVAGPTLRVLVIRGASDNSDESKSDLDQPAAADAAAAFTAQFLRDYIDIVRAPTLEVGDGQRNTGHTGTTPGLISVVDAVEQIMTDPDLIDDTEEEASELADAEFARLDNEERVAWCRLLASALNDESKLNGFFQRRMIRFSKRFAARAVNEKLAVNWDELLVETPNGAALMLAQPDQLGSLPQRVRRRVVSALVGPAENPRPMTLSGAVSVAGLLSSDALTNEERSRVELSEDLTPYIVLREGAWGWPLLFRKLSRDLASGDFERQNTAVRFLLRSDSPHLQTGNFDLDQQRTLVRLIIGAARGGAYGAQNATTVSQMSRWPAPLLAEALWCDLTAGRRRLDAPRTEIRTVLSAALLSGSLECVIDCLLESGRGQELDPINEDSVTEDRDWLVGFASKLPSEAKIEWSRFVDALYERIPRK</sequence>
<dbReference type="GO" id="GO:0009116">
    <property type="term" value="P:nucleoside metabolic process"/>
    <property type="evidence" value="ECO:0007669"/>
    <property type="project" value="InterPro"/>
</dbReference>
<dbReference type="PANTHER" id="PTHR46832">
    <property type="entry name" value="5'-METHYLTHIOADENOSINE/S-ADENOSYLHOMOCYSTEINE NUCLEOSIDASE"/>
    <property type="match status" value="1"/>
</dbReference>
<evidence type="ECO:0000313" key="3">
    <source>
        <dbReference type="Proteomes" id="UP000199475"/>
    </source>
</evidence>
<dbReference type="Gene3D" id="3.40.50.1580">
    <property type="entry name" value="Nucleoside phosphorylase domain"/>
    <property type="match status" value="1"/>
</dbReference>
<dbReference type="GO" id="GO:0008930">
    <property type="term" value="F:methylthioadenosine nucleosidase activity"/>
    <property type="evidence" value="ECO:0007669"/>
    <property type="project" value="TreeGrafter"/>
</dbReference>
<name>A0A1G9HKH3_9ACTN</name>
<dbReference type="GO" id="GO:0008782">
    <property type="term" value="F:adenosylhomocysteine nucleosidase activity"/>
    <property type="evidence" value="ECO:0007669"/>
    <property type="project" value="TreeGrafter"/>
</dbReference>